<proteinExistence type="predicted"/>
<keyword evidence="3" id="KW-1185">Reference proteome</keyword>
<feature type="region of interest" description="Disordered" evidence="1">
    <location>
        <begin position="1"/>
        <end position="21"/>
    </location>
</feature>
<organism evidence="2 3">
    <name type="scientific">Brevibacterium ammoniilyticum</name>
    <dbReference type="NCBI Taxonomy" id="1046555"/>
    <lineage>
        <taxon>Bacteria</taxon>
        <taxon>Bacillati</taxon>
        <taxon>Actinomycetota</taxon>
        <taxon>Actinomycetes</taxon>
        <taxon>Micrococcales</taxon>
        <taxon>Brevibacteriaceae</taxon>
        <taxon>Brevibacterium</taxon>
    </lineage>
</organism>
<accession>A0ABP9U680</accession>
<dbReference type="EMBL" id="BAABNP010000012">
    <property type="protein sequence ID" value="GAA5341753.1"/>
    <property type="molecule type" value="Genomic_DNA"/>
</dbReference>
<feature type="region of interest" description="Disordered" evidence="1">
    <location>
        <begin position="93"/>
        <end position="113"/>
    </location>
</feature>
<dbReference type="Proteomes" id="UP001498935">
    <property type="component" value="Unassembled WGS sequence"/>
</dbReference>
<protein>
    <submittedName>
        <fullName evidence="2">Uncharacterized protein</fullName>
    </submittedName>
</protein>
<name>A0ABP9U680_9MICO</name>
<evidence type="ECO:0000256" key="1">
    <source>
        <dbReference type="SAM" id="MobiDB-lite"/>
    </source>
</evidence>
<gene>
    <name evidence="2" type="ORF">KACC15558_27940</name>
</gene>
<sequence length="113" mass="12058">MASSAPGLTVTTTKTAEGAGGSRTCWGLAALGGDAYWKVTDPSPFPRLMVGSEPDDNRPWSVSIRGEDCFHMDSDRRYPRALARRTDDGIVAGDECAPVPGSVAEGSQDRWLD</sequence>
<reference evidence="2 3" key="1">
    <citation type="submission" date="2024-02" db="EMBL/GenBank/DDBJ databases">
        <title>Characterization of antibiotic resistant novel bacterial strains and their environmental applications.</title>
        <authorList>
            <person name="Manzoor S."/>
            <person name="Abbas S."/>
            <person name="Arshad M."/>
            <person name="Li W.J."/>
            <person name="Ahmed I."/>
        </authorList>
    </citation>
    <scope>NUCLEOTIDE SEQUENCE [LARGE SCALE GENOMIC DNA]</scope>
    <source>
        <strain evidence="2 3">KACC 15558</strain>
    </source>
</reference>
<comment type="caution">
    <text evidence="2">The sequence shown here is derived from an EMBL/GenBank/DDBJ whole genome shotgun (WGS) entry which is preliminary data.</text>
</comment>
<evidence type="ECO:0000313" key="3">
    <source>
        <dbReference type="Proteomes" id="UP001498935"/>
    </source>
</evidence>
<evidence type="ECO:0000313" key="2">
    <source>
        <dbReference type="EMBL" id="GAA5341753.1"/>
    </source>
</evidence>